<evidence type="ECO:0000313" key="1">
    <source>
        <dbReference type="EMBL" id="BBY62461.1"/>
    </source>
</evidence>
<dbReference type="KEGG" id="mhev:MHEL_07040"/>
<evidence type="ECO:0000313" key="2">
    <source>
        <dbReference type="Proteomes" id="UP000467148"/>
    </source>
</evidence>
<name>A0A7I7T1R7_9MYCO</name>
<gene>
    <name evidence="1" type="ORF">MHEL_07040</name>
</gene>
<dbReference type="Proteomes" id="UP000467148">
    <property type="component" value="Chromosome"/>
</dbReference>
<sequence length="62" mass="6997">MTEFVAKTLQSLDVDWVVIDPADLHHFLLAGGVMARIEGLIHQYEQVVPPRIIGCLRRTVLD</sequence>
<keyword evidence="2" id="KW-1185">Reference proteome</keyword>
<protein>
    <submittedName>
        <fullName evidence="1">Uncharacterized protein</fullName>
    </submittedName>
</protein>
<dbReference type="AlphaFoldDB" id="A0A7I7T1R7"/>
<proteinExistence type="predicted"/>
<dbReference type="EMBL" id="AP022596">
    <property type="protein sequence ID" value="BBY62461.1"/>
    <property type="molecule type" value="Genomic_DNA"/>
</dbReference>
<accession>A0A7I7T1R7</accession>
<reference evidence="1 2" key="1">
    <citation type="journal article" date="2019" name="Emerg. Microbes Infect.">
        <title>Comprehensive subspecies identification of 175 nontuberculous mycobacteria species based on 7547 genomic profiles.</title>
        <authorList>
            <person name="Matsumoto Y."/>
            <person name="Kinjo T."/>
            <person name="Motooka D."/>
            <person name="Nabeya D."/>
            <person name="Jung N."/>
            <person name="Uechi K."/>
            <person name="Horii T."/>
            <person name="Iida T."/>
            <person name="Fujita J."/>
            <person name="Nakamura S."/>
        </authorList>
    </citation>
    <scope>NUCLEOTIDE SEQUENCE [LARGE SCALE GENOMIC DNA]</scope>
    <source>
        <strain evidence="1 2">JCM 30396</strain>
    </source>
</reference>
<organism evidence="1 2">
    <name type="scientific">Mycolicibacterium helvum</name>
    <dbReference type="NCBI Taxonomy" id="1534349"/>
    <lineage>
        <taxon>Bacteria</taxon>
        <taxon>Bacillati</taxon>
        <taxon>Actinomycetota</taxon>
        <taxon>Actinomycetes</taxon>
        <taxon>Mycobacteriales</taxon>
        <taxon>Mycobacteriaceae</taxon>
        <taxon>Mycolicibacterium</taxon>
    </lineage>
</organism>